<feature type="domain" description="PAC" evidence="7">
    <location>
        <begin position="320"/>
        <end position="371"/>
    </location>
</feature>
<dbReference type="GO" id="GO:0004673">
    <property type="term" value="F:protein histidine kinase activity"/>
    <property type="evidence" value="ECO:0007669"/>
    <property type="project" value="UniProtKB-EC"/>
</dbReference>
<dbReference type="PANTHER" id="PTHR43304">
    <property type="entry name" value="PHYTOCHROME-LIKE PROTEIN CPH1"/>
    <property type="match status" value="1"/>
</dbReference>
<dbReference type="InterPro" id="IPR000700">
    <property type="entry name" value="PAS-assoc_C"/>
</dbReference>
<dbReference type="SUPFAM" id="SSF55785">
    <property type="entry name" value="PYP-like sensor domain (PAS domain)"/>
    <property type="match status" value="1"/>
</dbReference>
<keyword evidence="4" id="KW-0808">Transferase</keyword>
<evidence type="ECO:0000256" key="4">
    <source>
        <dbReference type="ARBA" id="ARBA00022679"/>
    </source>
</evidence>
<dbReference type="InterPro" id="IPR035965">
    <property type="entry name" value="PAS-like_dom_sf"/>
</dbReference>
<comment type="caution">
    <text evidence="8">The sequence shown here is derived from an EMBL/GenBank/DDBJ whole genome shotgun (WGS) entry which is preliminary data.</text>
</comment>
<dbReference type="CDD" id="cd00130">
    <property type="entry name" value="PAS"/>
    <property type="match status" value="1"/>
</dbReference>
<proteinExistence type="predicted"/>
<dbReference type="PROSITE" id="PS50112">
    <property type="entry name" value="PAS"/>
    <property type="match status" value="1"/>
</dbReference>
<evidence type="ECO:0000256" key="2">
    <source>
        <dbReference type="ARBA" id="ARBA00012438"/>
    </source>
</evidence>
<sequence>MEIGKISNYSDFLSHIEYPAVVFCEDGEVLSINNAAVKLVGNQIDSITMEPDKFMSSDEFWPILNEKKTIIWHRLLLNINKKKRLVVSGFVNQFEYNGKKAYMVLFELRSDVAIGSMSLERIINHAGILALYLYKPDSRWQTRYVTKNITEFGYKEGDFYSGAVGIRDIIVKNDYDILIGNLYKAENTGHTDFEMKVRFVSAESAITTMMLNCHIVKSPDGCADGIELLFVKEKKQSYDGEKGEYILSVMNKIKSLVMVKSISRGHSTLKYITPNARLLGMNVDALMAGNKLTEDYIHPQDRARVIQNAKNVLKSGGSDYEDEYRIVDDYGNVRWVRSQNSITQAGDSSYTIEFFITDITENKKLQNSVEEAKKEYEDKLSYIMNTNVDENEYTSESIDKDKWNSIVKAFASLSGLYSTVVSPAGDQLVEPAGPSLHMGSFYDLFEKPQYKSIIVKLNEVILQNNVPVIMEMDDGIDGSIICGAPIKIGEKHIATWILCGYDTADVTKMKKVYKIQWNMCNIFSEYAYNDKVLSKEAERSKSVEMLLEEKIQRQKILTEALSSMDSDDNKTISNILERTSDYLGIDVMAIYSLNEDQEYMCSHIWSREKSMSAEEYVEEWQRGKKFFAHSKKRSYDCIVADKNHDFKNFQSNMEQIGVTSFVALSIEINNIISGCIVMANNHTDKIWSEDDIEFSKDIRNVIQGILARIEGDGNIRMVNKLLVDTYNHIKIGIFIRDEETGEVLFSNQPLNDMLGYDFTGKDSKTLIRDLNDTFKGVSTVQKPFLTERKEVSWRSYIRQFDKIMDLSEVSMKWLDGRKASLVILRDVQD</sequence>
<evidence type="ECO:0000256" key="1">
    <source>
        <dbReference type="ARBA" id="ARBA00000085"/>
    </source>
</evidence>
<dbReference type="PANTHER" id="PTHR43304:SF1">
    <property type="entry name" value="PAC DOMAIN-CONTAINING PROTEIN"/>
    <property type="match status" value="1"/>
</dbReference>
<dbReference type="NCBIfam" id="TIGR00229">
    <property type="entry name" value="sensory_box"/>
    <property type="match status" value="1"/>
</dbReference>
<dbReference type="InterPro" id="IPR029016">
    <property type="entry name" value="GAF-like_dom_sf"/>
</dbReference>
<dbReference type="InterPro" id="IPR052162">
    <property type="entry name" value="Sensor_kinase/Photoreceptor"/>
</dbReference>
<dbReference type="EMBL" id="JACOOX010000001">
    <property type="protein sequence ID" value="MBC5661717.1"/>
    <property type="molecule type" value="Genomic_DNA"/>
</dbReference>
<dbReference type="InterPro" id="IPR000014">
    <property type="entry name" value="PAS"/>
</dbReference>
<feature type="domain" description="PAS" evidence="6">
    <location>
        <begin position="276"/>
        <end position="316"/>
    </location>
</feature>
<comment type="catalytic activity">
    <reaction evidence="1">
        <text>ATP + protein L-histidine = ADP + protein N-phospho-L-histidine.</text>
        <dbReference type="EC" id="2.7.13.3"/>
    </reaction>
</comment>
<evidence type="ECO:0000259" key="6">
    <source>
        <dbReference type="PROSITE" id="PS50112"/>
    </source>
</evidence>
<dbReference type="Pfam" id="PF08447">
    <property type="entry name" value="PAS_3"/>
    <property type="match status" value="1"/>
</dbReference>
<keyword evidence="5" id="KW-0418">Kinase</keyword>
<keyword evidence="3" id="KW-0597">Phosphoprotein</keyword>
<dbReference type="Gene3D" id="3.30.450.40">
    <property type="match status" value="1"/>
</dbReference>
<gene>
    <name evidence="8" type="ORF">H8S09_02215</name>
</gene>
<dbReference type="SUPFAM" id="SSF55781">
    <property type="entry name" value="GAF domain-like"/>
    <property type="match status" value="1"/>
</dbReference>
<dbReference type="Gene3D" id="3.30.450.20">
    <property type="entry name" value="PAS domain"/>
    <property type="match status" value="1"/>
</dbReference>
<dbReference type="RefSeq" id="WP_186847283.1">
    <property type="nucleotide sequence ID" value="NZ_JACOOX010000001.1"/>
</dbReference>
<evidence type="ECO:0000313" key="8">
    <source>
        <dbReference type="EMBL" id="MBC5661717.1"/>
    </source>
</evidence>
<dbReference type="InterPro" id="IPR013655">
    <property type="entry name" value="PAS_fold_3"/>
</dbReference>
<evidence type="ECO:0000256" key="3">
    <source>
        <dbReference type="ARBA" id="ARBA00022553"/>
    </source>
</evidence>
<accession>A0A8I0AMS6</accession>
<keyword evidence="9" id="KW-1185">Reference proteome</keyword>
<dbReference type="AlphaFoldDB" id="A0A8I0AMS6"/>
<dbReference type="EC" id="2.7.13.3" evidence="2"/>
<dbReference type="Proteomes" id="UP000615234">
    <property type="component" value="Unassembled WGS sequence"/>
</dbReference>
<dbReference type="Pfam" id="PF13188">
    <property type="entry name" value="PAS_8"/>
    <property type="match status" value="1"/>
</dbReference>
<dbReference type="PROSITE" id="PS50113">
    <property type="entry name" value="PAC"/>
    <property type="match status" value="1"/>
</dbReference>
<evidence type="ECO:0000259" key="7">
    <source>
        <dbReference type="PROSITE" id="PS50113"/>
    </source>
</evidence>
<evidence type="ECO:0000313" key="9">
    <source>
        <dbReference type="Proteomes" id="UP000615234"/>
    </source>
</evidence>
<reference evidence="8 9" key="1">
    <citation type="submission" date="2020-08" db="EMBL/GenBank/DDBJ databases">
        <title>Genome public.</title>
        <authorList>
            <person name="Liu C."/>
            <person name="Sun Q."/>
        </authorList>
    </citation>
    <scope>NUCLEOTIDE SEQUENCE [LARGE SCALE GENOMIC DNA]</scope>
    <source>
        <strain evidence="8 9">NSJ-10</strain>
    </source>
</reference>
<organism evidence="8 9">
    <name type="scientific">Coprococcus hominis</name>
    <name type="common">ex Liu et al. 2022</name>
    <dbReference type="NCBI Taxonomy" id="2763039"/>
    <lineage>
        <taxon>Bacteria</taxon>
        <taxon>Bacillati</taxon>
        <taxon>Bacillota</taxon>
        <taxon>Clostridia</taxon>
        <taxon>Lachnospirales</taxon>
        <taxon>Lachnospiraceae</taxon>
        <taxon>Coprococcus</taxon>
    </lineage>
</organism>
<name>A0A8I0AMS6_9FIRM</name>
<evidence type="ECO:0000256" key="5">
    <source>
        <dbReference type="ARBA" id="ARBA00022777"/>
    </source>
</evidence>
<protein>
    <recommendedName>
        <fullName evidence="2">histidine kinase</fullName>
        <ecNumber evidence="2">2.7.13.3</ecNumber>
    </recommendedName>
</protein>